<dbReference type="EMBL" id="JAME01000027">
    <property type="protein sequence ID" value="ETX27745.1"/>
    <property type="molecule type" value="Genomic_DNA"/>
</dbReference>
<organism evidence="1 2">
    <name type="scientific">Roseivivax isoporae LMG 25204</name>
    <dbReference type="NCBI Taxonomy" id="1449351"/>
    <lineage>
        <taxon>Bacteria</taxon>
        <taxon>Pseudomonadati</taxon>
        <taxon>Pseudomonadota</taxon>
        <taxon>Alphaproteobacteria</taxon>
        <taxon>Rhodobacterales</taxon>
        <taxon>Roseobacteraceae</taxon>
        <taxon>Roseivivax</taxon>
    </lineage>
</organism>
<sequence>MTGFERYALYYAPEPGALADFGASWLGWDAGAGMSRPHPDLPALPVPVADLTATPRKYGFHGTLKPPFRLAPGSTPAALHADAAALCATLAPVTLGALRLARIGRFLALVPEGGEEGLAALAAALVRGLDAHRAPPTEAESARRRAARLSPRQEALLARWGYPYVMEEFRFHLTLTGPLDPATRDATEAALGPVLAPLLPRPFRIGSACLFGEAPDGRFHLVHRYALTG</sequence>
<proteinExistence type="predicted"/>
<dbReference type="AlphaFoldDB" id="X7F4K4"/>
<dbReference type="Pfam" id="PF06299">
    <property type="entry name" value="DUF1045"/>
    <property type="match status" value="1"/>
</dbReference>
<gene>
    <name evidence="1" type="ORF">RISW2_11130</name>
</gene>
<accession>X7F4K4</accession>
<evidence type="ECO:0000313" key="2">
    <source>
        <dbReference type="Proteomes" id="UP000023430"/>
    </source>
</evidence>
<dbReference type="PATRIC" id="fig|1449351.3.peg.3283"/>
<comment type="caution">
    <text evidence="1">The sequence shown here is derived from an EMBL/GenBank/DDBJ whole genome shotgun (WGS) entry which is preliminary data.</text>
</comment>
<reference evidence="1 2" key="1">
    <citation type="submission" date="2014-01" db="EMBL/GenBank/DDBJ databases">
        <title>Roseivivax isoporae LMG 25204 Genome Sequencing.</title>
        <authorList>
            <person name="Lai Q."/>
            <person name="Li G."/>
            <person name="Shao Z."/>
        </authorList>
    </citation>
    <scope>NUCLEOTIDE SEQUENCE [LARGE SCALE GENOMIC DNA]</scope>
    <source>
        <strain evidence="1 2">LMG 25204</strain>
    </source>
</reference>
<dbReference type="eggNOG" id="COG3709">
    <property type="taxonomic scope" value="Bacteria"/>
</dbReference>
<evidence type="ECO:0000313" key="1">
    <source>
        <dbReference type="EMBL" id="ETX27745.1"/>
    </source>
</evidence>
<dbReference type="OrthoDB" id="4954742at2"/>
<dbReference type="InterPro" id="IPR009389">
    <property type="entry name" value="DUF1045"/>
</dbReference>
<dbReference type="Proteomes" id="UP000023430">
    <property type="component" value="Unassembled WGS sequence"/>
</dbReference>
<keyword evidence="2" id="KW-1185">Reference proteome</keyword>
<dbReference type="NCBIfam" id="TIGR03223">
    <property type="entry name" value="Phn_opern_protn"/>
    <property type="match status" value="1"/>
</dbReference>
<name>X7F4K4_9RHOB</name>
<dbReference type="RefSeq" id="WP_043773152.1">
    <property type="nucleotide sequence ID" value="NZ_JAME01000027.1"/>
</dbReference>
<dbReference type="PIRSF" id="PIRSF033328">
    <property type="entry name" value="Phest_Mll4975"/>
    <property type="match status" value="1"/>
</dbReference>
<dbReference type="Gene3D" id="3.90.1140.10">
    <property type="entry name" value="Cyclic phosphodiesterase"/>
    <property type="match status" value="1"/>
</dbReference>
<protein>
    <submittedName>
        <fullName evidence="1">Phosphonate metabolism protein</fullName>
    </submittedName>
</protein>
<dbReference type="STRING" id="1449351.RISW2_11130"/>